<comment type="subcellular location">
    <subcellularLocation>
        <location evidence="2">Cell membrane</location>
        <topology evidence="2">Multi-pass membrane protein</topology>
    </subcellularLocation>
</comment>
<evidence type="ECO:0000256" key="8">
    <source>
        <dbReference type="ARBA" id="ARBA00022741"/>
    </source>
</evidence>
<accession>A0A347TI88</accession>
<dbReference type="InterPro" id="IPR003661">
    <property type="entry name" value="HisK_dim/P_dom"/>
</dbReference>
<feature type="transmembrane region" description="Helical" evidence="14">
    <location>
        <begin position="266"/>
        <end position="287"/>
    </location>
</feature>
<dbReference type="EC" id="2.7.13.3" evidence="3"/>
<evidence type="ECO:0000256" key="10">
    <source>
        <dbReference type="ARBA" id="ARBA00022840"/>
    </source>
</evidence>
<evidence type="ECO:0000313" key="18">
    <source>
        <dbReference type="Proteomes" id="UP000224740"/>
    </source>
</evidence>
<gene>
    <name evidence="16" type="ORF">AMRN_0548</name>
    <name evidence="17" type="ORF">CPH92_06865</name>
</gene>
<dbReference type="Proteomes" id="UP000224740">
    <property type="component" value="Unassembled WGS sequence"/>
</dbReference>
<dbReference type="GO" id="GO:0005886">
    <property type="term" value="C:plasma membrane"/>
    <property type="evidence" value="ECO:0007669"/>
    <property type="project" value="UniProtKB-SubCell"/>
</dbReference>
<evidence type="ECO:0000256" key="12">
    <source>
        <dbReference type="ARBA" id="ARBA00023012"/>
    </source>
</evidence>
<dbReference type="EMBL" id="CP032101">
    <property type="protein sequence ID" value="AXX86316.1"/>
    <property type="molecule type" value="Genomic_DNA"/>
</dbReference>
<reference evidence="18" key="1">
    <citation type="submission" date="2017-09" db="EMBL/GenBank/DDBJ databases">
        <title>Arcobacter canalis sp. nov., a new species isolated from a water canal contaminated with urban sewage.</title>
        <authorList>
            <person name="Perez-Cataluna A."/>
            <person name="Salas-Masso N."/>
            <person name="Figueras M.J."/>
        </authorList>
    </citation>
    <scope>NUCLEOTIDE SEQUENCE [LARGE SCALE GENOMIC DNA]</scope>
    <source>
        <strain evidence="18">CECT 7727</strain>
    </source>
</reference>
<evidence type="ECO:0000256" key="11">
    <source>
        <dbReference type="ARBA" id="ARBA00022989"/>
    </source>
</evidence>
<evidence type="ECO:0000313" key="17">
    <source>
        <dbReference type="EMBL" id="PHO15433.1"/>
    </source>
</evidence>
<dbReference type="EMBL" id="NXAO01000027">
    <property type="protein sequence ID" value="PHO15433.1"/>
    <property type="molecule type" value="Genomic_DNA"/>
</dbReference>
<dbReference type="InterPro" id="IPR035965">
    <property type="entry name" value="PAS-like_dom_sf"/>
</dbReference>
<name>A0A347TI88_9BACT</name>
<keyword evidence="11 14" id="KW-1133">Transmembrane helix</keyword>
<keyword evidence="8" id="KW-0547">Nucleotide-binding</keyword>
<evidence type="ECO:0000256" key="5">
    <source>
        <dbReference type="ARBA" id="ARBA00022553"/>
    </source>
</evidence>
<keyword evidence="12" id="KW-0902">Two-component regulatory system</keyword>
<keyword evidence="5" id="KW-0597">Phosphoprotein</keyword>
<dbReference type="Gene3D" id="3.30.450.20">
    <property type="entry name" value="PAS domain"/>
    <property type="match status" value="3"/>
</dbReference>
<dbReference type="Pfam" id="PF02743">
    <property type="entry name" value="dCache_1"/>
    <property type="match status" value="1"/>
</dbReference>
<dbReference type="KEGG" id="amar:AMRN_0548"/>
<keyword evidence="6" id="KW-0808">Transferase</keyword>
<dbReference type="RefSeq" id="WP_099311000.1">
    <property type="nucleotide sequence ID" value="NZ_CP032101.1"/>
</dbReference>
<dbReference type="GO" id="GO:0000155">
    <property type="term" value="F:phosphorelay sensor kinase activity"/>
    <property type="evidence" value="ECO:0007669"/>
    <property type="project" value="InterPro"/>
</dbReference>
<dbReference type="Gene3D" id="1.10.287.130">
    <property type="match status" value="1"/>
</dbReference>
<evidence type="ECO:0000313" key="16">
    <source>
        <dbReference type="EMBL" id="AXX86316.1"/>
    </source>
</evidence>
<sequence length="671" mass="78313">MKKPFFKNIKLILIFSFIFLGLISSNYMVNLQILQGMIKDQQTNTIKSASKRISKWLDQKIDSMNVIKTFIKNLDHETHPEYIQNLLLQSKEVANFANVYVGYEDDIILSGLKWDRPTNYDTIKRPWYIKTTNRNSTTITDPYYDVGFKKVVVAICTPFLEKNKKQAVVCGILPLNNIRNEVLDIPLPYDGIAYLMDRHGKILLHPNKEQELKNSVYGLLAKERTTTVNNELNEYIFSHDHINQSNWFIIAQLNKNSVYEKINLQLIINLTIYGLSLLGFIFLNMLYTKKQNISDEKLKKTETLLNHFIDYGGRGILIADSKNKILFFNSLFTKYLKLKKTDINDTYLEATNNIFKVYDSKIHTQIYKKIAYAKHFKKSEEHSFEYIFENKTFYFEITILPVLSSDKVYQGLMILLKDATEKEKEKIYKKEQEDILFQQAKMADLGEMIAAVSHQWRQPLNSLSIMVGNLLQFRQFGRLSDEMFEENLNHCMTNIHYLADTIETFRNFYKPSKKCQKFHVDKAIDEVFYIISPHFKTLGINLQIIKDEREDMTCLNYKNEFQQIVANLMHNAKDAIIEDKNYSKTIEVEIKTLDDNFYISFKDYGCGISKKIQNQLFQSFATTKKDKGTGKGLYLSKLIAKNKLMGSLTIKNYSNPTEFLIVLPSQKEENG</sequence>
<dbReference type="InterPro" id="IPR036097">
    <property type="entry name" value="HisK_dim/P_sf"/>
</dbReference>
<evidence type="ECO:0000256" key="2">
    <source>
        <dbReference type="ARBA" id="ARBA00004651"/>
    </source>
</evidence>
<keyword evidence="13 14" id="KW-0472">Membrane</keyword>
<proteinExistence type="predicted"/>
<feature type="domain" description="Histidine kinase" evidence="15">
    <location>
        <begin position="451"/>
        <end position="667"/>
    </location>
</feature>
<evidence type="ECO:0000259" key="15">
    <source>
        <dbReference type="PROSITE" id="PS50109"/>
    </source>
</evidence>
<evidence type="ECO:0000256" key="6">
    <source>
        <dbReference type="ARBA" id="ARBA00022679"/>
    </source>
</evidence>
<reference evidence="17" key="2">
    <citation type="submission" date="2017-09" db="EMBL/GenBank/DDBJ databases">
        <authorList>
            <person name="Perez-Cataluna A."/>
            <person name="Figueras M.J."/>
            <person name="Salas-Masso N."/>
        </authorList>
    </citation>
    <scope>NUCLEOTIDE SEQUENCE</scope>
    <source>
        <strain evidence="17">CECT 7727</strain>
    </source>
</reference>
<dbReference type="SUPFAM" id="SSF55874">
    <property type="entry name" value="ATPase domain of HSP90 chaperone/DNA topoisomerase II/histidine kinase"/>
    <property type="match status" value="1"/>
</dbReference>
<protein>
    <recommendedName>
        <fullName evidence="3">histidine kinase</fullName>
        <ecNumber evidence="3">2.7.13.3</ecNumber>
    </recommendedName>
</protein>
<dbReference type="Pfam" id="PF13596">
    <property type="entry name" value="PAS_10"/>
    <property type="match status" value="1"/>
</dbReference>
<keyword evidence="4" id="KW-1003">Cell membrane</keyword>
<dbReference type="Pfam" id="PF02518">
    <property type="entry name" value="HATPase_c"/>
    <property type="match status" value="1"/>
</dbReference>
<evidence type="ECO:0000256" key="4">
    <source>
        <dbReference type="ARBA" id="ARBA00022475"/>
    </source>
</evidence>
<dbReference type="GO" id="GO:0005524">
    <property type="term" value="F:ATP binding"/>
    <property type="evidence" value="ECO:0007669"/>
    <property type="project" value="UniProtKB-KW"/>
</dbReference>
<dbReference type="PANTHER" id="PTHR43065:SF42">
    <property type="entry name" value="TWO-COMPONENT SENSOR PPRA"/>
    <property type="match status" value="1"/>
</dbReference>
<dbReference type="InterPro" id="IPR003594">
    <property type="entry name" value="HATPase_dom"/>
</dbReference>
<evidence type="ECO:0000256" key="3">
    <source>
        <dbReference type="ARBA" id="ARBA00012438"/>
    </source>
</evidence>
<evidence type="ECO:0000313" key="19">
    <source>
        <dbReference type="Proteomes" id="UP000264693"/>
    </source>
</evidence>
<evidence type="ECO:0000256" key="7">
    <source>
        <dbReference type="ARBA" id="ARBA00022692"/>
    </source>
</evidence>
<organism evidence="16 19">
    <name type="scientific">Malaciobacter marinus</name>
    <dbReference type="NCBI Taxonomy" id="505249"/>
    <lineage>
        <taxon>Bacteria</taxon>
        <taxon>Pseudomonadati</taxon>
        <taxon>Campylobacterota</taxon>
        <taxon>Epsilonproteobacteria</taxon>
        <taxon>Campylobacterales</taxon>
        <taxon>Arcobacteraceae</taxon>
        <taxon>Malaciobacter</taxon>
    </lineage>
</organism>
<dbReference type="CDD" id="cd00082">
    <property type="entry name" value="HisKA"/>
    <property type="match status" value="1"/>
</dbReference>
<keyword evidence="10" id="KW-0067">ATP-binding</keyword>
<keyword evidence="9 16" id="KW-0418">Kinase</keyword>
<dbReference type="CDD" id="cd12913">
    <property type="entry name" value="PDC1_MCP_like"/>
    <property type="match status" value="1"/>
</dbReference>
<evidence type="ECO:0000256" key="1">
    <source>
        <dbReference type="ARBA" id="ARBA00000085"/>
    </source>
</evidence>
<dbReference type="PROSITE" id="PS50109">
    <property type="entry name" value="HIS_KIN"/>
    <property type="match status" value="1"/>
</dbReference>
<dbReference type="SUPFAM" id="SSF47384">
    <property type="entry name" value="Homodimeric domain of signal transducing histidine kinase"/>
    <property type="match status" value="1"/>
</dbReference>
<evidence type="ECO:0000256" key="14">
    <source>
        <dbReference type="SAM" id="Phobius"/>
    </source>
</evidence>
<dbReference type="AlphaFoldDB" id="A0A347TI88"/>
<comment type="catalytic activity">
    <reaction evidence="1">
        <text>ATP + protein L-histidine = ADP + protein N-phospho-L-histidine.</text>
        <dbReference type="EC" id="2.7.13.3"/>
    </reaction>
</comment>
<dbReference type="Gene3D" id="3.30.565.10">
    <property type="entry name" value="Histidine kinase-like ATPase, C-terminal domain"/>
    <property type="match status" value="1"/>
</dbReference>
<dbReference type="SUPFAM" id="SSF55785">
    <property type="entry name" value="PYP-like sensor domain (PAS domain)"/>
    <property type="match status" value="1"/>
</dbReference>
<evidence type="ECO:0000256" key="9">
    <source>
        <dbReference type="ARBA" id="ARBA00022777"/>
    </source>
</evidence>
<dbReference type="InterPro" id="IPR005467">
    <property type="entry name" value="His_kinase_dom"/>
</dbReference>
<dbReference type="PANTHER" id="PTHR43065">
    <property type="entry name" value="SENSOR HISTIDINE KINASE"/>
    <property type="match status" value="1"/>
</dbReference>
<dbReference type="Proteomes" id="UP000264693">
    <property type="component" value="Chromosome"/>
</dbReference>
<dbReference type="InterPro" id="IPR033479">
    <property type="entry name" value="dCache_1"/>
</dbReference>
<dbReference type="InterPro" id="IPR029151">
    <property type="entry name" value="Sensor-like_sf"/>
</dbReference>
<keyword evidence="7 14" id="KW-0812">Transmembrane</keyword>
<dbReference type="SMART" id="SM00387">
    <property type="entry name" value="HATPase_c"/>
    <property type="match status" value="1"/>
</dbReference>
<dbReference type="SMART" id="SM00388">
    <property type="entry name" value="HisKA"/>
    <property type="match status" value="1"/>
</dbReference>
<dbReference type="SUPFAM" id="SSF103190">
    <property type="entry name" value="Sensory domain-like"/>
    <property type="match status" value="1"/>
</dbReference>
<keyword evidence="18" id="KW-1185">Reference proteome</keyword>
<reference evidence="16 19" key="3">
    <citation type="submission" date="2018-08" db="EMBL/GenBank/DDBJ databases">
        <title>Complete genome of the Arcobacter marinus type strain JCM 15502.</title>
        <authorList>
            <person name="Miller W.G."/>
            <person name="Yee E."/>
            <person name="Huynh S."/>
            <person name="Parker C.T."/>
        </authorList>
    </citation>
    <scope>NUCLEOTIDE SEQUENCE [LARGE SCALE GENOMIC DNA]</scope>
    <source>
        <strain evidence="16 19">JCM 15502</strain>
    </source>
</reference>
<evidence type="ECO:0000256" key="13">
    <source>
        <dbReference type="ARBA" id="ARBA00023136"/>
    </source>
</evidence>
<dbReference type="InterPro" id="IPR036890">
    <property type="entry name" value="HATPase_C_sf"/>
</dbReference>